<dbReference type="NCBIfam" id="NF002956">
    <property type="entry name" value="PRK03612.1"/>
    <property type="match status" value="1"/>
</dbReference>
<dbReference type="PATRIC" id="fig|1429043.3.peg.2087"/>
<dbReference type="GO" id="GO:0010487">
    <property type="term" value="F:thermospermine synthase activity"/>
    <property type="evidence" value="ECO:0007669"/>
    <property type="project" value="UniProtKB-ARBA"/>
</dbReference>
<evidence type="ECO:0000256" key="6">
    <source>
        <dbReference type="PROSITE-ProRule" id="PRU00354"/>
    </source>
</evidence>
<dbReference type="PROSITE" id="PS51006">
    <property type="entry name" value="PABS_2"/>
    <property type="match status" value="1"/>
</dbReference>
<comment type="subcellular location">
    <subcellularLocation>
        <location evidence="5">Cell membrane</location>
        <topology evidence="5">Multi-pass membrane protein</topology>
    </subcellularLocation>
</comment>
<feature type="transmembrane region" description="Helical" evidence="5">
    <location>
        <begin position="64"/>
        <end position="86"/>
    </location>
</feature>
<comment type="caution">
    <text evidence="8">The sequence shown here is derived from an EMBL/GenBank/DDBJ whole genome shotgun (WGS) entry which is preliminary data.</text>
</comment>
<keyword evidence="5" id="KW-1003">Cell membrane</keyword>
<dbReference type="Proteomes" id="UP000032233">
    <property type="component" value="Unassembled WGS sequence"/>
</dbReference>
<accession>A0A0D2JXD7</accession>
<dbReference type="Gene3D" id="3.40.50.150">
    <property type="entry name" value="Vaccinia Virus protein VP39"/>
    <property type="match status" value="1"/>
</dbReference>
<keyword evidence="2 5" id="KW-0808">Transferase</keyword>
<dbReference type="SUPFAM" id="SSF53335">
    <property type="entry name" value="S-adenosyl-L-methionine-dependent methyltransferases"/>
    <property type="match status" value="1"/>
</dbReference>
<dbReference type="InterPro" id="IPR001045">
    <property type="entry name" value="Spermi_synthase"/>
</dbReference>
<comment type="pathway">
    <text evidence="5">Amine and polyamine biosynthesis; spermidine biosynthesis; spermidine from putrescine: step 1/1.</text>
</comment>
<feature type="transmembrane region" description="Helical" evidence="5">
    <location>
        <begin position="187"/>
        <end position="206"/>
    </location>
</feature>
<comment type="function">
    <text evidence="5">Catalyzes the irreversible transfer of a propylamine group from the amino donor S-adenosylmethioninamine (decarboxy-AdoMet) to putrescine (1,4-diaminobutane) to yield spermidine.</text>
</comment>
<dbReference type="GO" id="GO:0004766">
    <property type="term" value="F:spermidine synthase activity"/>
    <property type="evidence" value="ECO:0007669"/>
    <property type="project" value="UniProtKB-UniRule"/>
</dbReference>
<dbReference type="InParanoid" id="A0A0D2JXD7"/>
<feature type="transmembrane region" description="Helical" evidence="5">
    <location>
        <begin position="161"/>
        <end position="182"/>
    </location>
</feature>
<organism evidence="8 9">
    <name type="scientific">Dethiosulfatarculus sandiegensis</name>
    <dbReference type="NCBI Taxonomy" id="1429043"/>
    <lineage>
        <taxon>Bacteria</taxon>
        <taxon>Pseudomonadati</taxon>
        <taxon>Thermodesulfobacteriota</taxon>
        <taxon>Desulfarculia</taxon>
        <taxon>Desulfarculales</taxon>
        <taxon>Desulfarculaceae</taxon>
        <taxon>Dethiosulfatarculus</taxon>
    </lineage>
</organism>
<feature type="transmembrane region" description="Helical" evidence="5">
    <location>
        <begin position="32"/>
        <end position="52"/>
    </location>
</feature>
<evidence type="ECO:0000256" key="4">
    <source>
        <dbReference type="ARBA" id="ARBA00023115"/>
    </source>
</evidence>
<comment type="catalytic activity">
    <reaction evidence="5">
        <text>S-adenosyl 3-(methylsulfanyl)propylamine + putrescine = S-methyl-5'-thioadenosine + spermidine + H(+)</text>
        <dbReference type="Rhea" id="RHEA:12721"/>
        <dbReference type="ChEBI" id="CHEBI:15378"/>
        <dbReference type="ChEBI" id="CHEBI:17509"/>
        <dbReference type="ChEBI" id="CHEBI:57443"/>
        <dbReference type="ChEBI" id="CHEBI:57834"/>
        <dbReference type="ChEBI" id="CHEBI:326268"/>
        <dbReference type="EC" id="2.5.1.16"/>
    </reaction>
</comment>
<comment type="similarity">
    <text evidence="1 5">Belongs to the spermidine/spermine synthase family.</text>
</comment>
<evidence type="ECO:0000259" key="7">
    <source>
        <dbReference type="PROSITE" id="PS51006"/>
    </source>
</evidence>
<dbReference type="Pfam" id="PF01564">
    <property type="entry name" value="Spermine_synth"/>
    <property type="match status" value="1"/>
</dbReference>
<dbReference type="GO" id="GO:0005886">
    <property type="term" value="C:plasma membrane"/>
    <property type="evidence" value="ECO:0007669"/>
    <property type="project" value="UniProtKB-SubCell"/>
</dbReference>
<feature type="transmembrane region" description="Helical" evidence="5">
    <location>
        <begin position="136"/>
        <end position="155"/>
    </location>
</feature>
<evidence type="ECO:0000256" key="5">
    <source>
        <dbReference type="HAMAP-Rule" id="MF_00198"/>
    </source>
</evidence>
<name>A0A0D2JXD7_9BACT</name>
<dbReference type="InterPro" id="IPR029063">
    <property type="entry name" value="SAM-dependent_MTases_sf"/>
</dbReference>
<evidence type="ECO:0000313" key="8">
    <source>
        <dbReference type="EMBL" id="KIX14255.1"/>
    </source>
</evidence>
<dbReference type="EC" id="2.5.1.16" evidence="5"/>
<keyword evidence="3 5" id="KW-0745">Spermidine biosynthesis</keyword>
<feature type="domain" description="PABS" evidence="7">
    <location>
        <begin position="198"/>
        <end position="436"/>
    </location>
</feature>
<dbReference type="GO" id="GO:0008295">
    <property type="term" value="P:spermidine biosynthetic process"/>
    <property type="evidence" value="ECO:0007669"/>
    <property type="project" value="UniProtKB-UniRule"/>
</dbReference>
<dbReference type="NCBIfam" id="NF037959">
    <property type="entry name" value="MFS_SpdSyn"/>
    <property type="match status" value="1"/>
</dbReference>
<evidence type="ECO:0000256" key="1">
    <source>
        <dbReference type="ARBA" id="ARBA00007867"/>
    </source>
</evidence>
<dbReference type="HAMAP" id="MF_00198">
    <property type="entry name" value="Spermidine_synth"/>
    <property type="match status" value="1"/>
</dbReference>
<dbReference type="PANTHER" id="PTHR43317:SF1">
    <property type="entry name" value="THERMOSPERMINE SYNTHASE ACAULIS5"/>
    <property type="match status" value="1"/>
</dbReference>
<evidence type="ECO:0000313" key="9">
    <source>
        <dbReference type="Proteomes" id="UP000032233"/>
    </source>
</evidence>
<dbReference type="EMBL" id="AZAC01000011">
    <property type="protein sequence ID" value="KIX14255.1"/>
    <property type="molecule type" value="Genomic_DNA"/>
</dbReference>
<dbReference type="InterPro" id="IPR030374">
    <property type="entry name" value="PABS"/>
</dbReference>
<feature type="binding site" evidence="5">
    <location>
        <position position="285"/>
    </location>
    <ligand>
        <name>spermidine</name>
        <dbReference type="ChEBI" id="CHEBI:57834"/>
    </ligand>
</feature>
<dbReference type="InterPro" id="IPR030373">
    <property type="entry name" value="PABS_CS"/>
</dbReference>
<dbReference type="PANTHER" id="PTHR43317">
    <property type="entry name" value="THERMOSPERMINE SYNTHASE ACAULIS5"/>
    <property type="match status" value="1"/>
</dbReference>
<evidence type="ECO:0000256" key="3">
    <source>
        <dbReference type="ARBA" id="ARBA00023066"/>
    </source>
</evidence>
<dbReference type="STRING" id="1429043.X474_09860"/>
<feature type="active site" description="Proton acceptor" evidence="5 6">
    <location>
        <position position="357"/>
    </location>
</feature>
<protein>
    <recommendedName>
        <fullName evidence="5">Polyamine aminopropyltransferase</fullName>
    </recommendedName>
    <alternativeName>
        <fullName evidence="5">Putrescine aminopropyltransferase</fullName>
        <shortName evidence="5">PAPT</shortName>
    </alternativeName>
    <alternativeName>
        <fullName evidence="5">Spermidine synthase</fullName>
        <shortName evidence="5">SPDS</shortName>
        <shortName evidence="5">SPDSY</shortName>
        <ecNumber evidence="5">2.5.1.16</ecNumber>
    </alternativeName>
</protein>
<proteinExistence type="inferred from homology"/>
<keyword evidence="5" id="KW-0472">Membrane</keyword>
<feature type="binding site" evidence="5">
    <location>
        <position position="261"/>
    </location>
    <ligand>
        <name>spermidine</name>
        <dbReference type="ChEBI" id="CHEBI:57834"/>
    </ligand>
</feature>
<feature type="binding site" evidence="5">
    <location>
        <begin position="339"/>
        <end position="340"/>
    </location>
    <ligand>
        <name>S-methyl-5'-thioadenosine</name>
        <dbReference type="ChEBI" id="CHEBI:17509"/>
    </ligand>
</feature>
<keyword evidence="4 5" id="KW-0620">Polyamine biosynthesis</keyword>
<evidence type="ECO:0000256" key="2">
    <source>
        <dbReference type="ARBA" id="ARBA00022679"/>
    </source>
</evidence>
<keyword evidence="5" id="KW-0812">Transmembrane</keyword>
<dbReference type="CDD" id="cd02440">
    <property type="entry name" value="AdoMet_MTases"/>
    <property type="match status" value="1"/>
</dbReference>
<feature type="binding site" evidence="5">
    <location>
        <position position="231"/>
    </location>
    <ligand>
        <name>S-methyl-5'-thioadenosine</name>
        <dbReference type="ChEBI" id="CHEBI:17509"/>
    </ligand>
</feature>
<dbReference type="PROSITE" id="PS01330">
    <property type="entry name" value="PABS_1"/>
    <property type="match status" value="1"/>
</dbReference>
<reference evidence="8 9" key="1">
    <citation type="submission" date="2013-11" db="EMBL/GenBank/DDBJ databases">
        <title>Metagenomic analysis of a methanogenic consortium involved in long chain n-alkane degradation.</title>
        <authorList>
            <person name="Davidova I.A."/>
            <person name="Callaghan A.V."/>
            <person name="Wawrik B."/>
            <person name="Pruitt S."/>
            <person name="Marks C."/>
            <person name="Duncan K.E."/>
            <person name="Suflita J.M."/>
        </authorList>
    </citation>
    <scope>NUCLEOTIDE SEQUENCE [LARGE SCALE GENOMIC DNA]</scope>
    <source>
        <strain evidence="8 9">SPR</strain>
    </source>
</reference>
<keyword evidence="5" id="KW-1133">Transmembrane helix</keyword>
<comment type="caution">
    <text evidence="5">Lacks conserved residue(s) required for the propagation of feature annotation.</text>
</comment>
<dbReference type="AlphaFoldDB" id="A0A0D2JXD7"/>
<sequence length="508" mass="56658">MLKIAVFATGLAGVVAEFVLSTLATYLLGDAVFQWAVVMSLMLFAMGVGSRLSRLVRKDLLDAFILTEFVLSILCAAASCLAYGLAARISEVGILIYSQALLIGCLIGLEIPLVTRLNRSYEELRINIASVMEKDYFGALFGGLLFAFVALPHLGLTYTPVALGAVNFSVAGLLLFSFLGLVKRKRLIVSAFSVSLVCLAGLAWFAEPIVTYGEQVQYRDKVVYATQTPYQKIVITRWRQNHWLFLNGQEQFSTVDEHLYHEPLVHPTMELTDKPERILIIGGGDGLALREIWKHKGVKSVVMVDLDPVMTKLARDHAIFRSINKDSMHDPRLTVINQDAGSFIKDDTGLYDVIIVDLPDPDSVDLSHLYSLGFYRRLKAHLSLGGTMITQAGSPFFAKKAYLCIYKTMQAAGLSLLPMHNNIPTMGEWGWFMAKHQNEASAGELRQRALQLEFKEIKTKFLNHEAMSVLVNFGKGIFDSKLLTQVEVNTVFKPVLPRYYAQGQWDVY</sequence>
<keyword evidence="9" id="KW-1185">Reference proteome</keyword>
<feature type="binding site" evidence="5">
    <location>
        <position position="305"/>
    </location>
    <ligand>
        <name>S-methyl-5'-thioadenosine</name>
        <dbReference type="ChEBI" id="CHEBI:17509"/>
    </ligand>
</feature>
<feature type="transmembrane region" description="Helical" evidence="5">
    <location>
        <begin position="92"/>
        <end position="115"/>
    </location>
</feature>
<gene>
    <name evidence="5" type="primary">speE</name>
    <name evidence="8" type="ORF">X474_09860</name>
</gene>
<dbReference type="UniPathway" id="UPA00248">
    <property type="reaction ID" value="UER00314"/>
</dbReference>
<comment type="subunit">
    <text evidence="5">Homodimer or homotetramer.</text>
</comment>